<evidence type="ECO:0008006" key="3">
    <source>
        <dbReference type="Google" id="ProtNLM"/>
    </source>
</evidence>
<sequence>MMMSDDEFDLLDELYFLQSFQYLKETLDWEDERLLRTLQRLLEKGWIKCFQSPDKEVFGAIDLSDQGLHLYYLATKAGLLKHNTI</sequence>
<accession>A0ABV9T2X4</accession>
<evidence type="ECO:0000313" key="1">
    <source>
        <dbReference type="EMBL" id="MFC4873061.1"/>
    </source>
</evidence>
<organism evidence="1 2">
    <name type="scientific">Negadavirga shengliensis</name>
    <dbReference type="NCBI Taxonomy" id="1389218"/>
    <lineage>
        <taxon>Bacteria</taxon>
        <taxon>Pseudomonadati</taxon>
        <taxon>Bacteroidota</taxon>
        <taxon>Cytophagia</taxon>
        <taxon>Cytophagales</taxon>
        <taxon>Cyclobacteriaceae</taxon>
        <taxon>Negadavirga</taxon>
    </lineage>
</organism>
<dbReference type="EMBL" id="JBHSJJ010000008">
    <property type="protein sequence ID" value="MFC4873061.1"/>
    <property type="molecule type" value="Genomic_DNA"/>
</dbReference>
<comment type="caution">
    <text evidence="1">The sequence shown here is derived from an EMBL/GenBank/DDBJ whole genome shotgun (WGS) entry which is preliminary data.</text>
</comment>
<dbReference type="RefSeq" id="WP_377065641.1">
    <property type="nucleotide sequence ID" value="NZ_JBHSJJ010000008.1"/>
</dbReference>
<name>A0ABV9T2X4_9BACT</name>
<evidence type="ECO:0000313" key="2">
    <source>
        <dbReference type="Proteomes" id="UP001595818"/>
    </source>
</evidence>
<keyword evidence="2" id="KW-1185">Reference proteome</keyword>
<dbReference type="Proteomes" id="UP001595818">
    <property type="component" value="Unassembled WGS sequence"/>
</dbReference>
<protein>
    <recommendedName>
        <fullName evidence="3">YjcQ protein</fullName>
    </recommendedName>
</protein>
<gene>
    <name evidence="1" type="ORF">ACFPFU_15285</name>
</gene>
<proteinExistence type="predicted"/>
<reference evidence="2" key="1">
    <citation type="journal article" date="2019" name="Int. J. Syst. Evol. Microbiol.">
        <title>The Global Catalogue of Microorganisms (GCM) 10K type strain sequencing project: providing services to taxonomists for standard genome sequencing and annotation.</title>
        <authorList>
            <consortium name="The Broad Institute Genomics Platform"/>
            <consortium name="The Broad Institute Genome Sequencing Center for Infectious Disease"/>
            <person name="Wu L."/>
            <person name="Ma J."/>
        </authorList>
    </citation>
    <scope>NUCLEOTIDE SEQUENCE [LARGE SCALE GENOMIC DNA]</scope>
    <source>
        <strain evidence="2">CGMCC 4.7466</strain>
    </source>
</reference>